<dbReference type="EMBL" id="VSSQ01063751">
    <property type="protein sequence ID" value="MPN16755.1"/>
    <property type="molecule type" value="Genomic_DNA"/>
</dbReference>
<evidence type="ECO:0000256" key="1">
    <source>
        <dbReference type="SAM" id="MobiDB-lite"/>
    </source>
</evidence>
<organism evidence="2">
    <name type="scientific">bioreactor metagenome</name>
    <dbReference type="NCBI Taxonomy" id="1076179"/>
    <lineage>
        <taxon>unclassified sequences</taxon>
        <taxon>metagenomes</taxon>
        <taxon>ecological metagenomes</taxon>
    </lineage>
</organism>
<sequence>MSTSSLARRSRSIWRAGPISVNSISGSGAEANSAKSSPVSIKSDAASSSASASSWNRLGNTTAPAPASASCSNESSCPVSGLHDAMIGARRSKPRYDVVRSAMTQLSFGPDSASLAASPWSAGNARWTPASWL</sequence>
<proteinExistence type="predicted"/>
<accession>A0A645FQP8</accession>
<name>A0A645FQP8_9ZZZZ</name>
<dbReference type="AlphaFoldDB" id="A0A645FQP8"/>
<reference evidence="2" key="1">
    <citation type="submission" date="2019-08" db="EMBL/GenBank/DDBJ databases">
        <authorList>
            <person name="Kucharzyk K."/>
            <person name="Murdoch R.W."/>
            <person name="Higgins S."/>
            <person name="Loffler F."/>
        </authorList>
    </citation>
    <scope>NUCLEOTIDE SEQUENCE</scope>
</reference>
<feature type="region of interest" description="Disordered" evidence="1">
    <location>
        <begin position="19"/>
        <end position="74"/>
    </location>
</feature>
<comment type="caution">
    <text evidence="2">The sequence shown here is derived from an EMBL/GenBank/DDBJ whole genome shotgun (WGS) entry which is preliminary data.</text>
</comment>
<protein>
    <submittedName>
        <fullName evidence="2">Uncharacterized protein</fullName>
    </submittedName>
</protein>
<feature type="compositionally biased region" description="Low complexity" evidence="1">
    <location>
        <begin position="36"/>
        <end position="54"/>
    </location>
</feature>
<evidence type="ECO:0000313" key="2">
    <source>
        <dbReference type="EMBL" id="MPN16755.1"/>
    </source>
</evidence>
<gene>
    <name evidence="2" type="ORF">SDC9_164100</name>
</gene>
<feature type="compositionally biased region" description="Low complexity" evidence="1">
    <location>
        <begin position="63"/>
        <end position="74"/>
    </location>
</feature>